<dbReference type="Proteomes" id="UP000247565">
    <property type="component" value="Unassembled WGS sequence"/>
</dbReference>
<dbReference type="InterPro" id="IPR007115">
    <property type="entry name" value="6-PTP_synth/QueD"/>
</dbReference>
<dbReference type="Gene3D" id="3.30.479.10">
    <property type="entry name" value="6-pyruvoyl tetrahydropterin synthase/QueD"/>
    <property type="match status" value="1"/>
</dbReference>
<dbReference type="InterPro" id="IPR038418">
    <property type="entry name" value="6-PTP_synth/QueD_sf"/>
</dbReference>
<comment type="pathway">
    <text evidence="2">Purine metabolism; 7-cyano-7-deazaguanine biosynthesis.</text>
</comment>
<dbReference type="EMBL" id="QGLT01000003">
    <property type="protein sequence ID" value="PXZ00303.1"/>
    <property type="molecule type" value="Genomic_DNA"/>
</dbReference>
<evidence type="ECO:0000256" key="3">
    <source>
        <dbReference type="ARBA" id="ARBA00008900"/>
    </source>
</evidence>
<name>A0A318MY95_9PROT</name>
<evidence type="ECO:0000256" key="7">
    <source>
        <dbReference type="ARBA" id="ARBA00048807"/>
    </source>
</evidence>
<dbReference type="EC" id="4.1.2.50" evidence="4"/>
<dbReference type="GeneID" id="83703763"/>
<dbReference type="AlphaFoldDB" id="A0A318MY95"/>
<dbReference type="GO" id="GO:0070497">
    <property type="term" value="F:6-carboxytetrahydropterin synthase activity"/>
    <property type="evidence" value="ECO:0007669"/>
    <property type="project" value="UniProtKB-EC"/>
</dbReference>
<evidence type="ECO:0000256" key="2">
    <source>
        <dbReference type="ARBA" id="ARBA00005061"/>
    </source>
</evidence>
<sequence length="177" mass="20265">MFDLVFTRRYSMGHRLIHGAGDICATPHGHNEEVSVYLKAHEAERLDGSANMVLPFYYAKKKWHQFVDGSIDHSFQLSEDDPLLPWFIKNEPKRVRHLVVTPGDPTTELMACLLMIKVNTILDAEKTGLYCFKIDIKETPTNTVSFSGNPFDFVPQSKNGQGHWWERPDMSISDLEI</sequence>
<comment type="catalytic activity">
    <reaction evidence="7">
        <text>7,8-dihydroneopterin 3'-triphosphate + H2O = 6-carboxy-5,6,7,8-tetrahydropterin + triphosphate + acetaldehyde + 2 H(+)</text>
        <dbReference type="Rhea" id="RHEA:27966"/>
        <dbReference type="ChEBI" id="CHEBI:15343"/>
        <dbReference type="ChEBI" id="CHEBI:15377"/>
        <dbReference type="ChEBI" id="CHEBI:15378"/>
        <dbReference type="ChEBI" id="CHEBI:18036"/>
        <dbReference type="ChEBI" id="CHEBI:58462"/>
        <dbReference type="ChEBI" id="CHEBI:61032"/>
        <dbReference type="EC" id="4.1.2.50"/>
    </reaction>
</comment>
<comment type="similarity">
    <text evidence="3">Belongs to the PTPS family. QueD subfamily.</text>
</comment>
<dbReference type="UniPathway" id="UPA00391"/>
<comment type="function">
    <text evidence="1">Catalyzes the conversion of 7,8-dihydroneopterin triphosphate (H2NTP) to 6-carboxy-5,6,7,8-tetrahydropterin (CPH4) and acetaldehyde.</text>
</comment>
<evidence type="ECO:0000313" key="8">
    <source>
        <dbReference type="EMBL" id="PXZ00303.1"/>
    </source>
</evidence>
<gene>
    <name evidence="8" type="ORF">DK869_06650</name>
</gene>
<keyword evidence="9" id="KW-1185">Reference proteome</keyword>
<reference evidence="8 9" key="1">
    <citation type="submission" date="2018-05" db="EMBL/GenBank/DDBJ databases">
        <title>Reference genomes for bee gut microbiota database.</title>
        <authorList>
            <person name="Ellegaard K.M."/>
        </authorList>
    </citation>
    <scope>NUCLEOTIDE SEQUENCE [LARGE SCALE GENOMIC DNA]</scope>
    <source>
        <strain evidence="8 9">ESL0284</strain>
    </source>
</reference>
<proteinExistence type="inferred from homology"/>
<dbReference type="RefSeq" id="WP_110439226.1">
    <property type="nucleotide sequence ID" value="NZ_CP033087.1"/>
</dbReference>
<evidence type="ECO:0000313" key="9">
    <source>
        <dbReference type="Proteomes" id="UP000247565"/>
    </source>
</evidence>
<accession>A0A318MY95</accession>
<dbReference type="Pfam" id="PF01242">
    <property type="entry name" value="PTPS"/>
    <property type="match status" value="1"/>
</dbReference>
<evidence type="ECO:0000256" key="6">
    <source>
        <dbReference type="ARBA" id="ARBA00031449"/>
    </source>
</evidence>
<evidence type="ECO:0000256" key="1">
    <source>
        <dbReference type="ARBA" id="ARBA00002285"/>
    </source>
</evidence>
<organism evidence="8 9">
    <name type="scientific">Commensalibacter melissae</name>
    <dbReference type="NCBI Taxonomy" id="2070537"/>
    <lineage>
        <taxon>Bacteria</taxon>
        <taxon>Pseudomonadati</taxon>
        <taxon>Pseudomonadota</taxon>
        <taxon>Alphaproteobacteria</taxon>
        <taxon>Acetobacterales</taxon>
        <taxon>Acetobacteraceae</taxon>
    </lineage>
</organism>
<comment type="caution">
    <text evidence="8">The sequence shown here is derived from an EMBL/GenBank/DDBJ whole genome shotgun (WGS) entry which is preliminary data.</text>
</comment>
<dbReference type="OrthoDB" id="7171471at2"/>
<evidence type="ECO:0000256" key="4">
    <source>
        <dbReference type="ARBA" id="ARBA00012982"/>
    </source>
</evidence>
<protein>
    <recommendedName>
        <fullName evidence="5">6-carboxy-5,6,7,8-tetrahydropterin synthase</fullName>
        <ecNumber evidence="4">4.1.2.50</ecNumber>
    </recommendedName>
    <alternativeName>
        <fullName evidence="6">Queuosine biosynthesis protein QueD</fullName>
    </alternativeName>
</protein>
<evidence type="ECO:0000256" key="5">
    <source>
        <dbReference type="ARBA" id="ARBA00018141"/>
    </source>
</evidence>
<dbReference type="SUPFAM" id="SSF55620">
    <property type="entry name" value="Tetrahydrobiopterin biosynthesis enzymes-like"/>
    <property type="match status" value="1"/>
</dbReference>